<dbReference type="Proteomes" id="UP000680038">
    <property type="component" value="Unassembled WGS sequence"/>
</dbReference>
<evidence type="ECO:0000256" key="3">
    <source>
        <dbReference type="PIRSR" id="PIRSR000105-1"/>
    </source>
</evidence>
<dbReference type="InterPro" id="IPR022694">
    <property type="entry name" value="3-OHacyl-CoA_DH"/>
</dbReference>
<dbReference type="InterPro" id="IPR008927">
    <property type="entry name" value="6-PGluconate_DH-like_C_sf"/>
</dbReference>
<dbReference type="GO" id="GO:0006631">
    <property type="term" value="P:fatty acid metabolic process"/>
    <property type="evidence" value="ECO:0007669"/>
    <property type="project" value="InterPro"/>
</dbReference>
<dbReference type="Pfam" id="PF00725">
    <property type="entry name" value="3HCDH"/>
    <property type="match status" value="1"/>
</dbReference>
<keyword evidence="4" id="KW-0812">Transmembrane</keyword>
<sequence length="328" mass="36628">MKVEDIRIGVVGLGLMGSSIVAALLVAGHQVVALAPVSYDAQEAPSKIGRQLELCQQAGMIKNNPSFYLDRLTISEDYDLLGACSIVLECVIEKIEIKAEVYHKITSVVSSKTIIGSNTSAIPISVLQEKVAHPERFLGVHWAEPAFMTRFLEITCGKLTSADCADHIFTLAHHWGKEPTLLKKDIRGFITNRLMYAVYREIFHLLENNVAKQEDFDKAFRYDAGSWMTLMGLFRRMDYMGLGDYAAIIDQLFPELSNSEKVPAKMQEMVQTAAKGIHNSKGLYPYVHGEADQWDEAFASFNNEIHQLAAEYPAGKVNDYLISGKNYQ</sequence>
<keyword evidence="4" id="KW-0472">Membrane</keyword>
<dbReference type="PROSITE" id="PS00067">
    <property type="entry name" value="3HCDH"/>
    <property type="match status" value="1"/>
</dbReference>
<dbReference type="Gene3D" id="1.10.1040.10">
    <property type="entry name" value="N-(1-d-carboxylethyl)-l-norvaline Dehydrogenase, domain 2"/>
    <property type="match status" value="1"/>
</dbReference>
<feature type="domain" description="3-hydroxyacyl-CoA dehydrogenase C-terminal" evidence="5">
    <location>
        <begin position="188"/>
        <end position="286"/>
    </location>
</feature>
<dbReference type="PANTHER" id="PTHR48075:SF5">
    <property type="entry name" value="3-HYDROXYBUTYRYL-COA DEHYDROGENASE"/>
    <property type="match status" value="1"/>
</dbReference>
<name>A0A916JCY7_9BACT</name>
<dbReference type="PANTHER" id="PTHR48075">
    <property type="entry name" value="3-HYDROXYACYL-COA DEHYDROGENASE FAMILY PROTEIN"/>
    <property type="match status" value="1"/>
</dbReference>
<dbReference type="EMBL" id="CAJRAF010000002">
    <property type="protein sequence ID" value="CAG5002448.1"/>
    <property type="molecule type" value="Genomic_DNA"/>
</dbReference>
<keyword evidence="2 7" id="KW-0560">Oxidoreductase</keyword>
<dbReference type="PIRSF" id="PIRSF000105">
    <property type="entry name" value="HCDH"/>
    <property type="match status" value="1"/>
</dbReference>
<gene>
    <name evidence="7" type="primary">hbd_2</name>
    <name evidence="7" type="ORF">DYBT9275_02893</name>
</gene>
<dbReference type="InterPro" id="IPR006180">
    <property type="entry name" value="3-OHacyl-CoA_DH_CS"/>
</dbReference>
<evidence type="ECO:0000259" key="6">
    <source>
        <dbReference type="Pfam" id="PF02737"/>
    </source>
</evidence>
<dbReference type="SUPFAM" id="SSF51735">
    <property type="entry name" value="NAD(P)-binding Rossmann-fold domains"/>
    <property type="match status" value="1"/>
</dbReference>
<dbReference type="Pfam" id="PF02737">
    <property type="entry name" value="3HCDH_N"/>
    <property type="match status" value="1"/>
</dbReference>
<feature type="site" description="Important for catalytic activity" evidence="3">
    <location>
        <position position="141"/>
    </location>
</feature>
<keyword evidence="4" id="KW-1133">Transmembrane helix</keyword>
<evidence type="ECO:0000313" key="7">
    <source>
        <dbReference type="EMBL" id="CAG5002448.1"/>
    </source>
</evidence>
<feature type="transmembrane region" description="Helical" evidence="4">
    <location>
        <begin position="6"/>
        <end position="27"/>
    </location>
</feature>
<proteinExistence type="inferred from homology"/>
<dbReference type="InterPro" id="IPR036291">
    <property type="entry name" value="NAD(P)-bd_dom_sf"/>
</dbReference>
<accession>A0A916JCY7</accession>
<comment type="caution">
    <text evidence="7">The sequence shown here is derived from an EMBL/GenBank/DDBJ whole genome shotgun (WGS) entry which is preliminary data.</text>
</comment>
<feature type="domain" description="3-hydroxyacyl-CoA dehydrogenase NAD binding" evidence="6">
    <location>
        <begin position="8"/>
        <end position="184"/>
    </location>
</feature>
<evidence type="ECO:0000256" key="2">
    <source>
        <dbReference type="ARBA" id="ARBA00023002"/>
    </source>
</evidence>
<protein>
    <submittedName>
        <fullName evidence="7">3-hydroxybutyryl-CoA dehydrogenase</fullName>
        <ecNumber evidence="7">1.1.1.157</ecNumber>
    </submittedName>
</protein>
<evidence type="ECO:0000256" key="4">
    <source>
        <dbReference type="SAM" id="Phobius"/>
    </source>
</evidence>
<organism evidence="7 8">
    <name type="scientific">Dyadobacter helix</name>
    <dbReference type="NCBI Taxonomy" id="2822344"/>
    <lineage>
        <taxon>Bacteria</taxon>
        <taxon>Pseudomonadati</taxon>
        <taxon>Bacteroidota</taxon>
        <taxon>Cytophagia</taxon>
        <taxon>Cytophagales</taxon>
        <taxon>Spirosomataceae</taxon>
        <taxon>Dyadobacter</taxon>
    </lineage>
</organism>
<dbReference type="EC" id="1.1.1.157" evidence="7"/>
<dbReference type="InterPro" id="IPR006176">
    <property type="entry name" value="3-OHacyl-CoA_DH_NAD-bd"/>
</dbReference>
<dbReference type="InterPro" id="IPR006108">
    <property type="entry name" value="3HC_DH_C"/>
</dbReference>
<comment type="similarity">
    <text evidence="1">Belongs to the 3-hydroxyacyl-CoA dehydrogenase family.</text>
</comment>
<evidence type="ECO:0000259" key="5">
    <source>
        <dbReference type="Pfam" id="PF00725"/>
    </source>
</evidence>
<evidence type="ECO:0000313" key="8">
    <source>
        <dbReference type="Proteomes" id="UP000680038"/>
    </source>
</evidence>
<dbReference type="GO" id="GO:0070403">
    <property type="term" value="F:NAD+ binding"/>
    <property type="evidence" value="ECO:0007669"/>
    <property type="project" value="InterPro"/>
</dbReference>
<reference evidence="7" key="1">
    <citation type="submission" date="2021-04" db="EMBL/GenBank/DDBJ databases">
        <authorList>
            <person name="Rodrigo-Torres L."/>
            <person name="Arahal R. D."/>
            <person name="Lucena T."/>
        </authorList>
    </citation>
    <scope>NUCLEOTIDE SEQUENCE</scope>
    <source>
        <strain evidence="7">CECT 9275</strain>
    </source>
</reference>
<dbReference type="Gene3D" id="3.40.50.720">
    <property type="entry name" value="NAD(P)-binding Rossmann-like Domain"/>
    <property type="match status" value="1"/>
</dbReference>
<dbReference type="SUPFAM" id="SSF48179">
    <property type="entry name" value="6-phosphogluconate dehydrogenase C-terminal domain-like"/>
    <property type="match status" value="1"/>
</dbReference>
<dbReference type="GO" id="GO:0008691">
    <property type="term" value="F:3-hydroxybutyryl-CoA dehydrogenase activity"/>
    <property type="evidence" value="ECO:0007669"/>
    <property type="project" value="UniProtKB-EC"/>
</dbReference>
<evidence type="ECO:0000256" key="1">
    <source>
        <dbReference type="ARBA" id="ARBA00009463"/>
    </source>
</evidence>
<keyword evidence="8" id="KW-1185">Reference proteome</keyword>
<dbReference type="InterPro" id="IPR013328">
    <property type="entry name" value="6PGD_dom2"/>
</dbReference>
<dbReference type="AlphaFoldDB" id="A0A916JCY7"/>